<name>A0A1G6Z222_9GAMM</name>
<organism evidence="1 2">
    <name type="scientific">Aquimonas voraii</name>
    <dbReference type="NCBI Taxonomy" id="265719"/>
    <lineage>
        <taxon>Bacteria</taxon>
        <taxon>Pseudomonadati</taxon>
        <taxon>Pseudomonadota</taxon>
        <taxon>Gammaproteobacteria</taxon>
        <taxon>Lysobacterales</taxon>
        <taxon>Lysobacteraceae</taxon>
        <taxon>Aquimonas</taxon>
    </lineage>
</organism>
<evidence type="ECO:0000313" key="2">
    <source>
        <dbReference type="Proteomes" id="UP000199603"/>
    </source>
</evidence>
<accession>A0A1G6Z222</accession>
<reference evidence="1 2" key="1">
    <citation type="submission" date="2016-10" db="EMBL/GenBank/DDBJ databases">
        <authorList>
            <person name="de Groot N.N."/>
        </authorList>
    </citation>
    <scope>NUCLEOTIDE SEQUENCE [LARGE SCALE GENOMIC DNA]</scope>
    <source>
        <strain evidence="1 2">DSM 16957</strain>
    </source>
</reference>
<dbReference type="STRING" id="265719.SAMN04488509_1126"/>
<proteinExistence type="predicted"/>
<gene>
    <name evidence="1" type="ORF">SAMN04488509_1126</name>
</gene>
<dbReference type="AlphaFoldDB" id="A0A1G6Z222"/>
<evidence type="ECO:0000313" key="1">
    <source>
        <dbReference type="EMBL" id="SDD96699.1"/>
    </source>
</evidence>
<dbReference type="Proteomes" id="UP000199603">
    <property type="component" value="Unassembled WGS sequence"/>
</dbReference>
<keyword evidence="2" id="KW-1185">Reference proteome</keyword>
<protein>
    <submittedName>
        <fullName evidence="1">Uncharacterized protein</fullName>
    </submittedName>
</protein>
<dbReference type="EMBL" id="FNAG01000012">
    <property type="protein sequence ID" value="SDD96699.1"/>
    <property type="molecule type" value="Genomic_DNA"/>
</dbReference>
<sequence>MPDEHIRFLDALAAAVAAGDDEAKVRLPMFEPWLRRLLLCKSDIVQRADPTLGANAQRLALRVLTDGHA</sequence>